<organism evidence="4 5">
    <name type="scientific">Candidatus Woesebacteria bacterium GW2011_GWB1_39_10b</name>
    <dbReference type="NCBI Taxonomy" id="1618573"/>
    <lineage>
        <taxon>Bacteria</taxon>
        <taxon>Candidatus Woeseibacteriota</taxon>
    </lineage>
</organism>
<dbReference type="InterPro" id="IPR011330">
    <property type="entry name" value="Glyco_hydro/deAcase_b/a-brl"/>
</dbReference>
<feature type="domain" description="Glycoside hydrolase family 57 N-terminal" evidence="3">
    <location>
        <begin position="6"/>
        <end position="298"/>
    </location>
</feature>
<dbReference type="AlphaFoldDB" id="A0A0G0LQH2"/>
<gene>
    <name evidence="4" type="ORF">UT19_C0004G0084</name>
</gene>
<accession>A0A0G0LQH2</accession>
<name>A0A0G0LQH2_9BACT</name>
<dbReference type="CDD" id="cd10795">
    <property type="entry name" value="GH57N_MJA1_like"/>
    <property type="match status" value="1"/>
</dbReference>
<evidence type="ECO:0000256" key="1">
    <source>
        <dbReference type="ARBA" id="ARBA00006821"/>
    </source>
</evidence>
<dbReference type="InterPro" id="IPR004300">
    <property type="entry name" value="Glyco_hydro_57_N"/>
</dbReference>
<reference evidence="4 5" key="1">
    <citation type="journal article" date="2015" name="Nature">
        <title>rRNA introns, odd ribosomes, and small enigmatic genomes across a large radiation of phyla.</title>
        <authorList>
            <person name="Brown C.T."/>
            <person name="Hug L.A."/>
            <person name="Thomas B.C."/>
            <person name="Sharon I."/>
            <person name="Castelle C.J."/>
            <person name="Singh A."/>
            <person name="Wilkins M.J."/>
            <person name="Williams K.H."/>
            <person name="Banfield J.F."/>
        </authorList>
    </citation>
    <scope>NUCLEOTIDE SEQUENCE [LARGE SCALE GENOMIC DNA]</scope>
</reference>
<dbReference type="PANTHER" id="PTHR36306:SF1">
    <property type="entry name" value="ALPHA-AMYLASE-RELATED"/>
    <property type="match status" value="1"/>
</dbReference>
<evidence type="ECO:0000256" key="2">
    <source>
        <dbReference type="ARBA" id="ARBA00023277"/>
    </source>
</evidence>
<evidence type="ECO:0000259" key="3">
    <source>
        <dbReference type="Pfam" id="PF03065"/>
    </source>
</evidence>
<dbReference type="Proteomes" id="UP000034932">
    <property type="component" value="Unassembled WGS sequence"/>
</dbReference>
<protein>
    <submittedName>
        <fullName evidence="4">Alpha-amylase</fullName>
    </submittedName>
</protein>
<dbReference type="EMBL" id="LBVW01000004">
    <property type="protein sequence ID" value="KKQ94123.1"/>
    <property type="molecule type" value="Genomic_DNA"/>
</dbReference>
<comment type="caution">
    <text evidence="4">The sequence shown here is derived from an EMBL/GenBank/DDBJ whole genome shotgun (WGS) entry which is preliminary data.</text>
</comment>
<comment type="similarity">
    <text evidence="1">Belongs to the glycosyl hydrolase 57 family.</text>
</comment>
<dbReference type="Pfam" id="PF03065">
    <property type="entry name" value="Glyco_hydro_57"/>
    <property type="match status" value="1"/>
</dbReference>
<evidence type="ECO:0000313" key="5">
    <source>
        <dbReference type="Proteomes" id="UP000034932"/>
    </source>
</evidence>
<dbReference type="InterPro" id="IPR052046">
    <property type="entry name" value="GH57_Enzymes"/>
</dbReference>
<proteinExistence type="inferred from homology"/>
<keyword evidence="2" id="KW-0119">Carbohydrate metabolism</keyword>
<dbReference type="STRING" id="1618573.UT19_C0004G0084"/>
<evidence type="ECO:0000313" key="4">
    <source>
        <dbReference type="EMBL" id="KKQ94123.1"/>
    </source>
</evidence>
<dbReference type="Gene3D" id="3.20.110.20">
    <property type="match status" value="1"/>
</dbReference>
<sequence length="404" mass="47354">MPSICLYFQVHQPLRIKRYRVFDVGLDHEYFNDSSETNLNNKKILAKVSEKSYLPANKLLLELLKKYPQMRISYSFSGVILEQLEADFPKVLKSFKRLVDTGRVEILSETHYHSLAFFYSLPEFESQVTLHKEKVKKVFGVTPCVFRNTELAYSNELASWADKKGYKAILAEGWDTFLGWRSPNFVYKPVGTKKIKLLLKNYKLSDDVAFRFSEKSWGEWPLTADKFASWVSKLNGNGQVINLFMDYETFGEHQWKEHGIFEFLANLPKEILRHPDNDFVTPGEAVKRYPAMDEIDVPYIVTWADTERDLSAWTGNAIQKSAIKLIYSMEDKVLKTRDTTIIRDWRNLQISDHFYYMCTKWFSDGDVHKYFNPYESPYDAFISYMNAAKDIELRLKKAKKRKNA</sequence>
<dbReference type="PATRIC" id="fig|1618573.3.peg.380"/>
<dbReference type="PANTHER" id="PTHR36306">
    <property type="entry name" value="ALPHA-AMYLASE-RELATED-RELATED"/>
    <property type="match status" value="1"/>
</dbReference>
<dbReference type="GO" id="GO:0003824">
    <property type="term" value="F:catalytic activity"/>
    <property type="evidence" value="ECO:0007669"/>
    <property type="project" value="InterPro"/>
</dbReference>
<dbReference type="GO" id="GO:0005975">
    <property type="term" value="P:carbohydrate metabolic process"/>
    <property type="evidence" value="ECO:0007669"/>
    <property type="project" value="InterPro"/>
</dbReference>
<dbReference type="SUPFAM" id="SSF88713">
    <property type="entry name" value="Glycoside hydrolase/deacetylase"/>
    <property type="match status" value="1"/>
</dbReference>